<comment type="caution">
    <text evidence="2">The sequence shown here is derived from an EMBL/GenBank/DDBJ whole genome shotgun (WGS) entry which is preliminary data.</text>
</comment>
<name>A0A8J5QNX6_9ASCO</name>
<evidence type="ECO:0000313" key="2">
    <source>
        <dbReference type="EMBL" id="KAG7663956.1"/>
    </source>
</evidence>
<keyword evidence="3" id="KW-1185">Reference proteome</keyword>
<feature type="compositionally biased region" description="Basic and acidic residues" evidence="1">
    <location>
        <begin position="113"/>
        <end position="128"/>
    </location>
</feature>
<sequence>MFRTALIKSTTPICLRSVSTCRYYSLASIATDTLDWAMLTSKKAEEEIDAASMRVRGVKPPPPDLAEDEAEFVKKVNGGKLDGADIADIVQHRHEAIEKVWDNTKGYVSLPDKGSKAESEQNRPDDGL</sequence>
<dbReference type="OrthoDB" id="4023585at2759"/>
<evidence type="ECO:0000313" key="3">
    <source>
        <dbReference type="Proteomes" id="UP000694255"/>
    </source>
</evidence>
<feature type="region of interest" description="Disordered" evidence="1">
    <location>
        <begin position="106"/>
        <end position="128"/>
    </location>
</feature>
<accession>A0A8J5QNX6</accession>
<protein>
    <submittedName>
        <fullName evidence="2">Uncharacterized protein</fullName>
    </submittedName>
</protein>
<gene>
    <name evidence="2" type="ORF">J8A68_002517</name>
</gene>
<dbReference type="EMBL" id="JAGSYN010000112">
    <property type="protein sequence ID" value="KAG7663956.1"/>
    <property type="molecule type" value="Genomic_DNA"/>
</dbReference>
<dbReference type="GeneID" id="73469318"/>
<proteinExistence type="predicted"/>
<organism evidence="2 3">
    <name type="scientific">[Candida] subhashii</name>
    <dbReference type="NCBI Taxonomy" id="561895"/>
    <lineage>
        <taxon>Eukaryota</taxon>
        <taxon>Fungi</taxon>
        <taxon>Dikarya</taxon>
        <taxon>Ascomycota</taxon>
        <taxon>Saccharomycotina</taxon>
        <taxon>Pichiomycetes</taxon>
        <taxon>Debaryomycetaceae</taxon>
        <taxon>Spathaspora</taxon>
    </lineage>
</organism>
<evidence type="ECO:0000256" key="1">
    <source>
        <dbReference type="SAM" id="MobiDB-lite"/>
    </source>
</evidence>
<reference evidence="2 3" key="1">
    <citation type="journal article" date="2021" name="DNA Res.">
        <title>Genome analysis of Candida subhashii reveals its hybrid nature and dual mitochondrial genome conformations.</title>
        <authorList>
            <person name="Mixao V."/>
            <person name="Hegedusova E."/>
            <person name="Saus E."/>
            <person name="Pryszcz L.P."/>
            <person name="Cillingova A."/>
            <person name="Nosek J."/>
            <person name="Gabaldon T."/>
        </authorList>
    </citation>
    <scope>NUCLEOTIDE SEQUENCE [LARGE SCALE GENOMIC DNA]</scope>
    <source>
        <strain evidence="2 3">CBS 10753</strain>
    </source>
</reference>
<dbReference type="Proteomes" id="UP000694255">
    <property type="component" value="Unassembled WGS sequence"/>
</dbReference>
<dbReference type="AlphaFoldDB" id="A0A8J5QNX6"/>
<dbReference type="RefSeq" id="XP_049264188.1">
    <property type="nucleotide sequence ID" value="XM_049406277.1"/>
</dbReference>